<dbReference type="SUPFAM" id="SSF49503">
    <property type="entry name" value="Cupredoxins"/>
    <property type="match status" value="1"/>
</dbReference>
<proteinExistence type="predicted"/>
<dbReference type="Proteomes" id="UP000256478">
    <property type="component" value="Unassembled WGS sequence"/>
</dbReference>
<name>A0A3E0TU58_9GAMM</name>
<dbReference type="InterPro" id="IPR008972">
    <property type="entry name" value="Cupredoxin"/>
</dbReference>
<evidence type="ECO:0008006" key="3">
    <source>
        <dbReference type="Google" id="ProtNLM"/>
    </source>
</evidence>
<dbReference type="EMBL" id="QUOU01000001">
    <property type="protein sequence ID" value="REL27897.1"/>
    <property type="molecule type" value="Genomic_DNA"/>
</dbReference>
<protein>
    <recommendedName>
        <fullName evidence="3">Methylamine utilization protein</fullName>
    </recommendedName>
</protein>
<gene>
    <name evidence="1" type="ORF">DXX93_15910</name>
</gene>
<dbReference type="RefSeq" id="WP_116008963.1">
    <property type="nucleotide sequence ID" value="NZ_QUOU01000001.1"/>
</dbReference>
<evidence type="ECO:0000313" key="1">
    <source>
        <dbReference type="EMBL" id="REL27897.1"/>
    </source>
</evidence>
<reference evidence="1 2" key="1">
    <citation type="submission" date="2018-08" db="EMBL/GenBank/DDBJ databases">
        <title>Thalassotalea euphylliae genome.</title>
        <authorList>
            <person name="Summers S."/>
            <person name="Rice S.A."/>
            <person name="Freckelton M.L."/>
            <person name="Nedved B.T."/>
            <person name="Hadfield M.G."/>
        </authorList>
    </citation>
    <scope>NUCLEOTIDE SEQUENCE [LARGE SCALE GENOMIC DNA]</scope>
    <source>
        <strain evidence="1 2">H1</strain>
    </source>
</reference>
<dbReference type="Gene3D" id="2.60.40.420">
    <property type="entry name" value="Cupredoxins - blue copper proteins"/>
    <property type="match status" value="1"/>
</dbReference>
<accession>A0A3E0TU58</accession>
<sequence>MSNSVQSLNNIVEFELNKLVLLLSGILASSGAWAERFSTQVFNHQGQPQDNIVVYLAPTSGIDGLPINDQSLVIDQKGKKFAPYLSVMQKGQPIKFSNQDDITHHIYSVSGENRFEFKLKAGNTKTTEPMHSTEEIAMGCNVHDWMSGYTLVVDTPYFGKTDDKGVVSFDLAKLGEYRITAWHPQLDNDEHEQSQLIVIDANMLDNVHQIKLVNELMPIPLQESEEEFDFLEEY</sequence>
<organism evidence="1 2">
    <name type="scientific">Thalassotalea euphylliae</name>
    <dbReference type="NCBI Taxonomy" id="1655234"/>
    <lineage>
        <taxon>Bacteria</taxon>
        <taxon>Pseudomonadati</taxon>
        <taxon>Pseudomonadota</taxon>
        <taxon>Gammaproteobacteria</taxon>
        <taxon>Alteromonadales</taxon>
        <taxon>Colwelliaceae</taxon>
        <taxon>Thalassotalea</taxon>
    </lineage>
</organism>
<evidence type="ECO:0000313" key="2">
    <source>
        <dbReference type="Proteomes" id="UP000256478"/>
    </source>
</evidence>
<comment type="caution">
    <text evidence="1">The sequence shown here is derived from an EMBL/GenBank/DDBJ whole genome shotgun (WGS) entry which is preliminary data.</text>
</comment>
<dbReference type="AlphaFoldDB" id="A0A3E0TU58"/>